<dbReference type="GeneTree" id="ENSGT01150000290269"/>
<accession>A0A8C4Q500</accession>
<reference evidence="1" key="1">
    <citation type="submission" date="2025-08" db="UniProtKB">
        <authorList>
            <consortium name="Ensembl"/>
        </authorList>
    </citation>
    <scope>IDENTIFICATION</scope>
</reference>
<evidence type="ECO:0000313" key="2">
    <source>
        <dbReference type="Proteomes" id="UP000694388"/>
    </source>
</evidence>
<organism evidence="1 2">
    <name type="scientific">Eptatretus burgeri</name>
    <name type="common">Inshore hagfish</name>
    <dbReference type="NCBI Taxonomy" id="7764"/>
    <lineage>
        <taxon>Eukaryota</taxon>
        <taxon>Metazoa</taxon>
        <taxon>Chordata</taxon>
        <taxon>Craniata</taxon>
        <taxon>Vertebrata</taxon>
        <taxon>Cyclostomata</taxon>
        <taxon>Myxini</taxon>
        <taxon>Myxiniformes</taxon>
        <taxon>Myxinidae</taxon>
        <taxon>Eptatretinae</taxon>
        <taxon>Eptatretus</taxon>
    </lineage>
</organism>
<reference evidence="1" key="2">
    <citation type="submission" date="2025-09" db="UniProtKB">
        <authorList>
            <consortium name="Ensembl"/>
        </authorList>
    </citation>
    <scope>IDENTIFICATION</scope>
</reference>
<proteinExistence type="predicted"/>
<dbReference type="Ensembl" id="ENSEBUT00000010507.1">
    <property type="protein sequence ID" value="ENSEBUP00000009972.1"/>
    <property type="gene ID" value="ENSEBUG00000006401.1"/>
</dbReference>
<evidence type="ECO:0000313" key="1">
    <source>
        <dbReference type="Ensembl" id="ENSEBUP00000009972.1"/>
    </source>
</evidence>
<sequence>VHPLDDVSAIVEDPANVLGVHRTREVWITVMARLSIGCVHPYQELIPDEVLGTSNTGIFSWLRASSGILGKVVLNLGLSCQHFLGKKVLFVEEKDGGNCAKSPVVPNAFEQVYGFSETIGDTIFTKDHVVAAAGHDKDDGRDICESLYLLEVHFVNLKPSFKNARFDELVLIGPLVACPHTLILPQCLRVLIKLLQKKVKVLPSGRALHVLHVRLVRRVGQRDWWGQGRHGSGYVLWKVRKKQQLAIYREPSKEHHNGGRKEGVNK</sequence>
<dbReference type="AlphaFoldDB" id="A0A8C4Q500"/>
<name>A0A8C4Q500_EPTBU</name>
<keyword evidence="2" id="KW-1185">Reference proteome</keyword>
<dbReference type="Proteomes" id="UP000694388">
    <property type="component" value="Unplaced"/>
</dbReference>
<protein>
    <submittedName>
        <fullName evidence="1">Uncharacterized protein</fullName>
    </submittedName>
</protein>
<dbReference type="OMA" id="HHAQNVV"/>